<reference evidence="1 2" key="1">
    <citation type="journal article" date="2019" name="G3 (Bethesda)">
        <title>Sequencing of a Wild Apple (Malus baccata) Genome Unravels the Differences Between Cultivated and Wild Apple Species Regarding Disease Resistance and Cold Tolerance.</title>
        <authorList>
            <person name="Chen X."/>
        </authorList>
    </citation>
    <scope>NUCLEOTIDE SEQUENCE [LARGE SCALE GENOMIC DNA]</scope>
    <source>
        <strain evidence="2">cv. Shandingzi</strain>
        <tissue evidence="1">Leaves</tissue>
    </source>
</reference>
<protein>
    <submittedName>
        <fullName evidence="1">Uncharacterized protein</fullName>
    </submittedName>
</protein>
<sequence>MRSVVDEIIKVGRQLAKKGQSLLMYEWRGKKYWGAAHGLAGIMHVLMSMQPKPDEVFGDEEFLRAAIDVGEVVWNCGPKHLLAFYMIEAKDSYQRGTIHGGDRPYSLFEGVGGMALLLLDMTEPSEARFPGHEL</sequence>
<dbReference type="GO" id="GO:0005886">
    <property type="term" value="C:plasma membrane"/>
    <property type="evidence" value="ECO:0007669"/>
    <property type="project" value="TreeGrafter"/>
</dbReference>
<gene>
    <name evidence="1" type="ORF">C1H46_003955</name>
</gene>
<evidence type="ECO:0000313" key="2">
    <source>
        <dbReference type="Proteomes" id="UP000315295"/>
    </source>
</evidence>
<dbReference type="InterPro" id="IPR007822">
    <property type="entry name" value="LANC-like"/>
</dbReference>
<dbReference type="InterPro" id="IPR012341">
    <property type="entry name" value="6hp_glycosidase-like_sf"/>
</dbReference>
<evidence type="ECO:0000313" key="1">
    <source>
        <dbReference type="EMBL" id="TQE10500.1"/>
    </source>
</evidence>
<dbReference type="Gene3D" id="1.50.10.10">
    <property type="match status" value="2"/>
</dbReference>
<proteinExistence type="predicted"/>
<dbReference type="GO" id="GO:0005975">
    <property type="term" value="P:carbohydrate metabolic process"/>
    <property type="evidence" value="ECO:0007669"/>
    <property type="project" value="InterPro"/>
</dbReference>
<keyword evidence="2" id="KW-1185">Reference proteome</keyword>
<dbReference type="PRINTS" id="PR01950">
    <property type="entry name" value="LANCSUPER"/>
</dbReference>
<dbReference type="PANTHER" id="PTHR12736:SF7">
    <property type="entry name" value="LANC-LIKE PROTEIN 3"/>
    <property type="match status" value="1"/>
</dbReference>
<organism evidence="1 2">
    <name type="scientific">Malus baccata</name>
    <name type="common">Siberian crab apple</name>
    <name type="synonym">Pyrus baccata</name>
    <dbReference type="NCBI Taxonomy" id="106549"/>
    <lineage>
        <taxon>Eukaryota</taxon>
        <taxon>Viridiplantae</taxon>
        <taxon>Streptophyta</taxon>
        <taxon>Embryophyta</taxon>
        <taxon>Tracheophyta</taxon>
        <taxon>Spermatophyta</taxon>
        <taxon>Magnoliopsida</taxon>
        <taxon>eudicotyledons</taxon>
        <taxon>Gunneridae</taxon>
        <taxon>Pentapetalae</taxon>
        <taxon>rosids</taxon>
        <taxon>fabids</taxon>
        <taxon>Rosales</taxon>
        <taxon>Rosaceae</taxon>
        <taxon>Amygdaloideae</taxon>
        <taxon>Maleae</taxon>
        <taxon>Malus</taxon>
    </lineage>
</organism>
<name>A0A540NJ38_MALBA</name>
<comment type="caution">
    <text evidence="1">The sequence shown here is derived from an EMBL/GenBank/DDBJ whole genome shotgun (WGS) entry which is preliminary data.</text>
</comment>
<dbReference type="Pfam" id="PF05147">
    <property type="entry name" value="LANC_like"/>
    <property type="match status" value="2"/>
</dbReference>
<dbReference type="SUPFAM" id="SSF158745">
    <property type="entry name" value="LanC-like"/>
    <property type="match status" value="1"/>
</dbReference>
<dbReference type="PANTHER" id="PTHR12736">
    <property type="entry name" value="LANC-LIKE PROTEIN"/>
    <property type="match status" value="1"/>
</dbReference>
<dbReference type="GO" id="GO:0031179">
    <property type="term" value="P:peptide modification"/>
    <property type="evidence" value="ECO:0007669"/>
    <property type="project" value="InterPro"/>
</dbReference>
<dbReference type="EMBL" id="VIEB01000041">
    <property type="protein sequence ID" value="TQE10500.1"/>
    <property type="molecule type" value="Genomic_DNA"/>
</dbReference>
<accession>A0A540NJ38</accession>
<dbReference type="AlphaFoldDB" id="A0A540NJ38"/>
<dbReference type="Proteomes" id="UP000315295">
    <property type="component" value="Unassembled WGS sequence"/>
</dbReference>